<dbReference type="InParanoid" id="A0A448YPR3"/>
<dbReference type="SUPFAM" id="SSF89975">
    <property type="entry name" value="Hypothetical protein Yml108w"/>
    <property type="match status" value="1"/>
</dbReference>
<accession>A0A448YPR3</accession>
<evidence type="ECO:0000313" key="3">
    <source>
        <dbReference type="Proteomes" id="UP000290900"/>
    </source>
</evidence>
<evidence type="ECO:0000313" key="2">
    <source>
        <dbReference type="EMBL" id="VEU22891.1"/>
    </source>
</evidence>
<dbReference type="AlphaFoldDB" id="A0A448YPR3"/>
<feature type="region of interest" description="Disordered" evidence="1">
    <location>
        <begin position="111"/>
        <end position="142"/>
    </location>
</feature>
<gene>
    <name evidence="2" type="ORF">BRENAR_LOCUS3622</name>
</gene>
<dbReference type="Gene3D" id="3.10.20.250">
    <property type="entry name" value="YML108W-like"/>
    <property type="match status" value="1"/>
</dbReference>
<evidence type="ECO:0000256" key="1">
    <source>
        <dbReference type="SAM" id="MobiDB-lite"/>
    </source>
</evidence>
<dbReference type="InterPro" id="IPR015080">
    <property type="entry name" value="DUF1892"/>
</dbReference>
<reference evidence="2 3" key="1">
    <citation type="submission" date="2018-12" db="EMBL/GenBank/DDBJ databases">
        <authorList>
            <person name="Tiukova I."/>
            <person name="Dainat J."/>
        </authorList>
    </citation>
    <scope>NUCLEOTIDE SEQUENCE [LARGE SCALE GENOMIC DNA]</scope>
</reference>
<name>A0A448YPR3_BRENA</name>
<dbReference type="Proteomes" id="UP000290900">
    <property type="component" value="Unassembled WGS sequence"/>
</dbReference>
<protein>
    <submittedName>
        <fullName evidence="2">DEKNAAC103977</fullName>
    </submittedName>
</protein>
<dbReference type="InterPro" id="IPR035946">
    <property type="entry name" value="YML108W-like_sf"/>
</dbReference>
<dbReference type="OrthoDB" id="4035606at2759"/>
<sequence>MSLYINEQQPQDDNLDYDFRVLVLEQKNDSNSDGTVDVDVEQSEMKGKLLEGIRTFSGINRFFDEFDTKIAYPNEESIKYDVGSDGFIVILVKSAALKAKVVEFIDDYLKSLPSSSPKEVQRPEDDPSDADNDTRTVKKAKK</sequence>
<proteinExistence type="predicted"/>
<dbReference type="Pfam" id="PF08987">
    <property type="entry name" value="DUF1892"/>
    <property type="match status" value="1"/>
</dbReference>
<dbReference type="EMBL" id="CAACVR010000033">
    <property type="protein sequence ID" value="VEU22891.1"/>
    <property type="molecule type" value="Genomic_DNA"/>
</dbReference>
<organism evidence="2 3">
    <name type="scientific">Brettanomyces naardenensis</name>
    <name type="common">Yeast</name>
    <dbReference type="NCBI Taxonomy" id="13370"/>
    <lineage>
        <taxon>Eukaryota</taxon>
        <taxon>Fungi</taxon>
        <taxon>Dikarya</taxon>
        <taxon>Ascomycota</taxon>
        <taxon>Saccharomycotina</taxon>
        <taxon>Pichiomycetes</taxon>
        <taxon>Pichiales</taxon>
        <taxon>Pichiaceae</taxon>
        <taxon>Brettanomyces</taxon>
    </lineage>
</organism>
<keyword evidence="3" id="KW-1185">Reference proteome</keyword>